<gene>
    <name evidence="1" type="ORF">M9Y10_000709</name>
</gene>
<dbReference type="EMBL" id="JAPFFF010000001">
    <property type="protein sequence ID" value="KAK8898422.1"/>
    <property type="molecule type" value="Genomic_DNA"/>
</dbReference>
<organism evidence="1 2">
    <name type="scientific">Tritrichomonas musculus</name>
    <dbReference type="NCBI Taxonomy" id="1915356"/>
    <lineage>
        <taxon>Eukaryota</taxon>
        <taxon>Metamonada</taxon>
        <taxon>Parabasalia</taxon>
        <taxon>Tritrichomonadida</taxon>
        <taxon>Tritrichomonadidae</taxon>
        <taxon>Tritrichomonas</taxon>
    </lineage>
</organism>
<comment type="caution">
    <text evidence="1">The sequence shown here is derived from an EMBL/GenBank/DDBJ whole genome shotgun (WGS) entry which is preliminary data.</text>
</comment>
<keyword evidence="2" id="KW-1185">Reference proteome</keyword>
<proteinExistence type="predicted"/>
<protein>
    <submittedName>
        <fullName evidence="1">Uncharacterized protein</fullName>
    </submittedName>
</protein>
<evidence type="ECO:0000313" key="2">
    <source>
        <dbReference type="Proteomes" id="UP001470230"/>
    </source>
</evidence>
<reference evidence="1 2" key="1">
    <citation type="submission" date="2024-04" db="EMBL/GenBank/DDBJ databases">
        <title>Tritrichomonas musculus Genome.</title>
        <authorList>
            <person name="Alves-Ferreira E."/>
            <person name="Grigg M."/>
            <person name="Lorenzi H."/>
            <person name="Galac M."/>
        </authorList>
    </citation>
    <scope>NUCLEOTIDE SEQUENCE [LARGE SCALE GENOMIC DNA]</scope>
    <source>
        <strain evidence="1 2">EAF2021</strain>
    </source>
</reference>
<accession>A0ABR2L5D3</accession>
<dbReference type="Proteomes" id="UP001470230">
    <property type="component" value="Unassembled WGS sequence"/>
</dbReference>
<sequence length="518" mass="60563">MDTNKCLAVIQSKYSSFQEYFSSINTNSTIIFPNKLEVFSGDQNNQIPTPPHIKCYINPNSKDTYKHKLILPFSSAQQIFNYEKEVFIWSLNYFGFCIDRDQAEQKFNIFIDPEGYTKIEDEFKSYFNYSEFKGFLELLNPINSIKLIKYKLGFNTFYESFKDTSKTKCLVMNNIIYPAFLNCQKLQKIISNETPCSLTVYDSDSLIINKVTKIDEKNRYYITKFLKDLHDDIFNEEKESIEIFHSIAERIHAFKCQVNQNEILKQCEEKFNSLNLNEESVSQLCEFSNATDQKSNNSIEKLYIVKAYYLSLFMYNVSLYGVGQYNHQYINICGVRVLSNTSNSFLTKFTFILDAIPEITYQFCYEVLSSINKVQFISEVSNLRNNNHQNAIDLLKSVNLQAITQEYHNTYKELENEISNYREIIASRCATTQVQVDFNSIIQAIASTIQMTEVLIIFFSDIIPHMKDICKKIKELESKRGLITWIEKVQNLNENIIALEVEKINDDDIRIREINNLI</sequence>
<name>A0ABR2L5D3_9EUKA</name>
<evidence type="ECO:0000313" key="1">
    <source>
        <dbReference type="EMBL" id="KAK8898422.1"/>
    </source>
</evidence>